<keyword evidence="2" id="KW-1185">Reference proteome</keyword>
<evidence type="ECO:0000313" key="1">
    <source>
        <dbReference type="EMBL" id="MEE6188032.1"/>
    </source>
</evidence>
<sequence>MIENSKRPTYTSSEREIAKIIEILMKNIKKNSNDINFKVDDFGFELFFFRYEGDQKLQFRRRIAYKKLKGINLEDNEIIFKGEAETNPVNSYKSTKEENLIFEFDKSKISDEKLRGLLGLLKYIVWTKGVDLPPLTF</sequence>
<reference evidence="1 2" key="1">
    <citation type="submission" date="2024-01" db="EMBL/GenBank/DDBJ databases">
        <title>Niabella digestum sp. nov., isolated from waste digestion system.</title>
        <authorList>
            <person name="Zhang L."/>
        </authorList>
    </citation>
    <scope>NUCLEOTIDE SEQUENCE [LARGE SCALE GENOMIC DNA]</scope>
    <source>
        <strain evidence="1 2">A18</strain>
    </source>
</reference>
<dbReference type="Proteomes" id="UP001357452">
    <property type="component" value="Unassembled WGS sequence"/>
</dbReference>
<evidence type="ECO:0000313" key="2">
    <source>
        <dbReference type="Proteomes" id="UP001357452"/>
    </source>
</evidence>
<proteinExistence type="predicted"/>
<organism evidence="1 2">
    <name type="scientific">Niabella digestorum</name>
    <dbReference type="NCBI Taxonomy" id="3117701"/>
    <lineage>
        <taxon>Bacteria</taxon>
        <taxon>Pseudomonadati</taxon>
        <taxon>Bacteroidota</taxon>
        <taxon>Chitinophagia</taxon>
        <taxon>Chitinophagales</taxon>
        <taxon>Chitinophagaceae</taxon>
        <taxon>Niabella</taxon>
    </lineage>
</organism>
<dbReference type="EMBL" id="JAZGLY010000008">
    <property type="protein sequence ID" value="MEE6188032.1"/>
    <property type="molecule type" value="Genomic_DNA"/>
</dbReference>
<name>A0ABU7RJ52_9BACT</name>
<gene>
    <name evidence="1" type="ORF">V2H41_12185</name>
</gene>
<dbReference type="RefSeq" id="WP_330975436.1">
    <property type="nucleotide sequence ID" value="NZ_JAZGLY010000008.1"/>
</dbReference>
<comment type="caution">
    <text evidence="1">The sequence shown here is derived from an EMBL/GenBank/DDBJ whole genome shotgun (WGS) entry which is preliminary data.</text>
</comment>
<protein>
    <submittedName>
        <fullName evidence="1">Uncharacterized protein</fullName>
    </submittedName>
</protein>
<accession>A0ABU7RJ52</accession>